<keyword evidence="4 5" id="KW-0472">Membrane</keyword>
<feature type="transmembrane region" description="Helical" evidence="5">
    <location>
        <begin position="73"/>
        <end position="92"/>
    </location>
</feature>
<dbReference type="InterPro" id="IPR007318">
    <property type="entry name" value="Phopholipid_MeTrfase"/>
</dbReference>
<protein>
    <recommendedName>
        <fullName evidence="8">Isoprenylcysteine carboxylmethyltransferase family protein</fullName>
    </recommendedName>
</protein>
<sequence length="189" mass="20458">MSSFGRRAFAVGAAAGVGVVALLVVTLTTGVRLWPPGERSWKYYLHWGLVTAYELSTLAVTRDDWDSWVVPTAVRFGVGVPLAVVGGALFVVGTGTLGADETGGVEGDLRTDGPYAYTRNPQYVGMILGRAGLVLLVNSRRVAVLGGLQVGWVTLLPFAEEPWLAERFGAEYERYRERVPRFVGRDSLP</sequence>
<evidence type="ECO:0000256" key="1">
    <source>
        <dbReference type="ARBA" id="ARBA00004127"/>
    </source>
</evidence>
<evidence type="ECO:0000256" key="5">
    <source>
        <dbReference type="SAM" id="Phobius"/>
    </source>
</evidence>
<dbReference type="STRING" id="1324957.K933_07473"/>
<evidence type="ECO:0008006" key="8">
    <source>
        <dbReference type="Google" id="ProtNLM"/>
    </source>
</evidence>
<dbReference type="EMBL" id="ASGZ01000026">
    <property type="protein sequence ID" value="ESP88672.1"/>
    <property type="molecule type" value="Genomic_DNA"/>
</dbReference>
<feature type="transmembrane region" description="Helical" evidence="5">
    <location>
        <begin position="9"/>
        <end position="31"/>
    </location>
</feature>
<dbReference type="OrthoDB" id="148346at2157"/>
<evidence type="ECO:0000313" key="7">
    <source>
        <dbReference type="Proteomes" id="UP000017840"/>
    </source>
</evidence>
<organism evidence="6 7">
    <name type="scientific">Candidatus Halobonum tyrrellensis G22</name>
    <dbReference type="NCBI Taxonomy" id="1324957"/>
    <lineage>
        <taxon>Archaea</taxon>
        <taxon>Methanobacteriati</taxon>
        <taxon>Methanobacteriota</taxon>
        <taxon>Stenosarchaea group</taxon>
        <taxon>Halobacteria</taxon>
        <taxon>Halobacteriales</taxon>
        <taxon>Haloferacaceae</taxon>
        <taxon>Candidatus Halobonum</taxon>
    </lineage>
</organism>
<dbReference type="eggNOG" id="arCOG03580">
    <property type="taxonomic scope" value="Archaea"/>
</dbReference>
<comment type="subcellular location">
    <subcellularLocation>
        <location evidence="1">Endomembrane system</location>
        <topology evidence="1">Multi-pass membrane protein</topology>
    </subcellularLocation>
</comment>
<keyword evidence="7" id="KW-1185">Reference proteome</keyword>
<proteinExistence type="predicted"/>
<dbReference type="Gene3D" id="1.20.120.1630">
    <property type="match status" value="1"/>
</dbReference>
<evidence type="ECO:0000256" key="3">
    <source>
        <dbReference type="ARBA" id="ARBA00022989"/>
    </source>
</evidence>
<name>V4IZU3_9EURY</name>
<dbReference type="RefSeq" id="WP_023394080.1">
    <property type="nucleotide sequence ID" value="NZ_ASGZ01000026.1"/>
</dbReference>
<evidence type="ECO:0000313" key="6">
    <source>
        <dbReference type="EMBL" id="ESP88672.1"/>
    </source>
</evidence>
<reference evidence="6 7" key="1">
    <citation type="journal article" date="2013" name="Genome Announc.">
        <title>Draft Genome Sequence of 'Candidatus Halobonum tyrrellensis' Strain G22, Isolated from the Hypersaline Waters of Lake Tyrrell, Australia.</title>
        <authorList>
            <person name="Ugalde J.A."/>
            <person name="Narasingarao P."/>
            <person name="Kuo S."/>
            <person name="Podell S."/>
            <person name="Allen E.E."/>
        </authorList>
    </citation>
    <scope>NUCLEOTIDE SEQUENCE [LARGE SCALE GENOMIC DNA]</scope>
    <source>
        <strain evidence="6 7">G22</strain>
    </source>
</reference>
<keyword evidence="2 5" id="KW-0812">Transmembrane</keyword>
<evidence type="ECO:0000256" key="2">
    <source>
        <dbReference type="ARBA" id="ARBA00022692"/>
    </source>
</evidence>
<dbReference type="GO" id="GO:0012505">
    <property type="term" value="C:endomembrane system"/>
    <property type="evidence" value="ECO:0007669"/>
    <property type="project" value="UniProtKB-SubCell"/>
</dbReference>
<gene>
    <name evidence="6" type="ORF">K933_07473</name>
</gene>
<evidence type="ECO:0000256" key="4">
    <source>
        <dbReference type="ARBA" id="ARBA00023136"/>
    </source>
</evidence>
<dbReference type="AlphaFoldDB" id="V4IZU3"/>
<comment type="caution">
    <text evidence="6">The sequence shown here is derived from an EMBL/GenBank/DDBJ whole genome shotgun (WGS) entry which is preliminary data.</text>
</comment>
<dbReference type="Proteomes" id="UP000017840">
    <property type="component" value="Unassembled WGS sequence"/>
</dbReference>
<keyword evidence="3 5" id="KW-1133">Transmembrane helix</keyword>
<dbReference type="Pfam" id="PF04191">
    <property type="entry name" value="PEMT"/>
    <property type="match status" value="1"/>
</dbReference>
<accession>V4IZU3</accession>